<protein>
    <submittedName>
        <fullName evidence="1">Uncharacterized protein</fullName>
    </submittedName>
</protein>
<name>A0A6N3I1T1_9FIRM</name>
<dbReference type="AlphaFoldDB" id="A0A6N3I1T1"/>
<sequence length="29" mass="2978">MGDGVSVHAHGINEDNIIMAGAGKTTRLL</sequence>
<dbReference type="EMBL" id="CACRUH010000089">
    <property type="protein sequence ID" value="VYU83234.1"/>
    <property type="molecule type" value="Genomic_DNA"/>
</dbReference>
<organism evidence="1">
    <name type="scientific">Hungatella hathewayi</name>
    <dbReference type="NCBI Taxonomy" id="154046"/>
    <lineage>
        <taxon>Bacteria</taxon>
        <taxon>Bacillati</taxon>
        <taxon>Bacillota</taxon>
        <taxon>Clostridia</taxon>
        <taxon>Lachnospirales</taxon>
        <taxon>Lachnospiraceae</taxon>
        <taxon>Hungatella</taxon>
    </lineage>
</organism>
<reference evidence="1" key="1">
    <citation type="submission" date="2019-11" db="EMBL/GenBank/DDBJ databases">
        <authorList>
            <person name="Feng L."/>
        </authorList>
    </citation>
    <scope>NUCLEOTIDE SEQUENCE</scope>
    <source>
        <strain evidence="1">ChathewayiLFYP18</strain>
    </source>
</reference>
<evidence type="ECO:0000313" key="1">
    <source>
        <dbReference type="EMBL" id="VYU83234.1"/>
    </source>
</evidence>
<proteinExistence type="predicted"/>
<gene>
    <name evidence="1" type="ORF">CHLFYP18_04008</name>
</gene>
<accession>A0A6N3I1T1</accession>